<dbReference type="SUPFAM" id="SSF53098">
    <property type="entry name" value="Ribonuclease H-like"/>
    <property type="match status" value="1"/>
</dbReference>
<feature type="region of interest" description="Disordered" evidence="9">
    <location>
        <begin position="1168"/>
        <end position="1218"/>
    </location>
</feature>
<organism evidence="12 13">
    <name type="scientific">Symbiodinium necroappetens</name>
    <dbReference type="NCBI Taxonomy" id="1628268"/>
    <lineage>
        <taxon>Eukaryota</taxon>
        <taxon>Sar</taxon>
        <taxon>Alveolata</taxon>
        <taxon>Dinophyceae</taxon>
        <taxon>Suessiales</taxon>
        <taxon>Symbiodiniaceae</taxon>
        <taxon>Symbiodinium</taxon>
    </lineage>
</organism>
<evidence type="ECO:0000256" key="9">
    <source>
        <dbReference type="SAM" id="MobiDB-lite"/>
    </source>
</evidence>
<dbReference type="SMART" id="SM00155">
    <property type="entry name" value="PLDc"/>
    <property type="match status" value="2"/>
</dbReference>
<keyword evidence="10" id="KW-0812">Transmembrane</keyword>
<dbReference type="GO" id="GO:0005886">
    <property type="term" value="C:plasma membrane"/>
    <property type="evidence" value="ECO:0007669"/>
    <property type="project" value="TreeGrafter"/>
</dbReference>
<dbReference type="Gene3D" id="3.30.870.10">
    <property type="entry name" value="Endonuclease Chain A"/>
    <property type="match status" value="2"/>
</dbReference>
<feature type="non-terminal residue" evidence="12">
    <location>
        <position position="3025"/>
    </location>
</feature>
<dbReference type="Proteomes" id="UP000601435">
    <property type="component" value="Unassembled WGS sequence"/>
</dbReference>
<comment type="catalytic activity">
    <reaction evidence="1">
        <text>a 1,2-diacyl-sn-glycero-3-phosphocholine + H2O = a 1,2-diacyl-sn-glycero-3-phosphate + choline + H(+)</text>
        <dbReference type="Rhea" id="RHEA:14445"/>
        <dbReference type="ChEBI" id="CHEBI:15354"/>
        <dbReference type="ChEBI" id="CHEBI:15377"/>
        <dbReference type="ChEBI" id="CHEBI:15378"/>
        <dbReference type="ChEBI" id="CHEBI:57643"/>
        <dbReference type="ChEBI" id="CHEBI:58608"/>
        <dbReference type="EC" id="3.1.4.4"/>
    </reaction>
</comment>
<dbReference type="PANTHER" id="PTHR18896">
    <property type="entry name" value="PHOSPHOLIPASE D"/>
    <property type="match status" value="1"/>
</dbReference>
<dbReference type="OrthoDB" id="441081at2759"/>
<protein>
    <recommendedName>
        <fullName evidence="3">phospholipase D</fullName>
        <ecNumber evidence="3">3.1.4.4</ecNumber>
    </recommendedName>
</protein>
<feature type="region of interest" description="Disordered" evidence="9">
    <location>
        <begin position="2873"/>
        <end position="2940"/>
    </location>
</feature>
<dbReference type="Pfam" id="PF13091">
    <property type="entry name" value="PLDc_2"/>
    <property type="match status" value="1"/>
</dbReference>
<feature type="region of interest" description="Disordered" evidence="9">
    <location>
        <begin position="2301"/>
        <end position="2321"/>
    </location>
</feature>
<accession>A0A813C199</accession>
<dbReference type="InterPro" id="IPR015679">
    <property type="entry name" value="PLipase_D_fam"/>
</dbReference>
<dbReference type="Gene3D" id="3.30.420.10">
    <property type="entry name" value="Ribonuclease H-like superfamily/Ribonuclease H"/>
    <property type="match status" value="1"/>
</dbReference>
<dbReference type="InterPro" id="IPR012337">
    <property type="entry name" value="RNaseH-like_sf"/>
</dbReference>
<feature type="domain" description="PLD phosphodiesterase" evidence="11">
    <location>
        <begin position="826"/>
        <end position="853"/>
    </location>
</feature>
<feature type="coiled-coil region" evidence="8">
    <location>
        <begin position="1947"/>
        <end position="2010"/>
    </location>
</feature>
<feature type="coiled-coil region" evidence="8">
    <location>
        <begin position="1765"/>
        <end position="1792"/>
    </location>
</feature>
<sequence>HSSEHSGRATAFLSQWEKQRTRLRAEIKDWTSRLQKTGDLASTAGGPELVSVEPIVSLGEDLHQRTNGSNYRARLKLQCEDGIHAWSTEPFTLDELVRIVVRTRAASATRWCRTNREAIASGADPFWAVVSVASCAVRTFLFWAFLLWASWLLAQPLRRPVRESLVLVSLVTDAPDLLSVLEPLIALLLSFAIGIFGALLMAGLTEVSFIPAKAILNLERKAETEKVREQLALLLRSKDCLRNLDICNFLSLGMATYFNSSETHKEGRCFVRRHETTEDYFMNRRRQRCSLFCLRCDFRLELARRRGLQERWLVLRKDGIALFSSLMDTDPTDMLFFDTSFALFRDEEDHVLVKGASWVLELSFGDGPRRHSSAQGWCNAITVTAQLSTRTREQRYGSFAPIRLPSAPKTGDRHVLRRSLCRHLLNGRAIFRAVAEAILLAKHEIFILSFFLSPHIELVRDGDALPGVPDSKVETLLKAAADRGVRVYVLLYQETGKVIANASAYAENQLQHKNIFVMRHRSRFDSNLLWTHHEKVVVVDQQLAIVGGLDLCIGRYDDWRHLIFDAEEEVWKNQDYYNPRIKDVTDGRLQKDQLDRRRQARLPWQDVACELIGRPARDVARHCVERWNHARCINSMYHELPTALLKRKVAVSNDDMLKVPHKAADPTWPPERGPWQECRSQVVRSVGRWSAGTKTESSSHQAYCDLIQESKSFIYIENQFFCSAMEGEDSIGNRVLEALFRRIVKAEDHKEAFHCVIILPLLPALEAPLCQSNASQPVFRVMHAQYQTLRGLRKELRARGVDEAKYISVFGLRTHGWLDGLGHATEQIYIHSKAMVVDDEVAIIGSSNINDRSLLGMRDSEVNVVVQDTAAAYRGPGGLRGGPAANLRKALFAQHMGLTREQLESVYPDPASEACVMEMRRVAQQNTEIYEELFGALPSDAVGTWAELAARRRQAQPHMNADFTRIPEAESATEALKRVQGYLVHFPLDFLAKEDLAPSAVVGLLGPDAVIDSLEQRLNEALEEAAELKPLVPTFAGVNKTAGSQRAADISGVGLMLPRIAYRPPSSRGSKLESFGCSVIKATELVAKAWDAEKRSEALAEEARALRRQRSAAQAKAEATEVALAECRAESEAANSRAASDETEIAKLRETLHRCQADLAHAELEAEAAEAAEAAASAPPLSELTEAMPSSGAPGRRGPRPALGLDEPGRGEGSRPPRAGALEALEDIIEAVKQHDLKMTAIKSELTRREEKGNATPDEATVVELQTRRNELEERLRILEATRHADLARWRSADESTLRDLSLLEEEASDFRTSLQASVSEQESAASARGKEHRSKTVLQEEALEERAEVREELSVARCLVAEASDARRLLGELCGRRETLRAKQAMQQARLDFLTAAGDEASRAATKASLLAPFPPRRAPAVRQKLDMVAVEHRTAQLREEVASLKKQFSGKDDTRHAWQQEMLELRGRHETVLREKAEEDSREGVRLPAVMAKSLRQLGEKTQPPRVAAGKRPRATSVKQARKPHDNTVAKVLGSLLQLLAETQRRAVCSNVAVERYRKAALAAGARGPAVRPFPRTAARQLEQALHCAARADDEASCLETHERSRLEAAAGEMFSELEETRGQGEQLEVRRLATVATLRAQEARAADEARARALDPSWRDEAVEEAWRLARETGRAPASDGEAEDVLRAAQVLCLLGLQLVAWELAENLKSAHLRADSLEVANAALARVVTQQAPSGRLGPVSPPRVIEAAWASKRVKLAEAEQRQREASRLQAEVQTFNAELASARHSEAEAAAELAKAAGTARCRSVQHQQKQELAPEMQDPKLLTSMLDVMHQVMEMCSGMLPAREQSTAGSDDAMTSILREVKELGGFCQKLQQDVHSQRQSLSAIAVQSSADGQSQRDETSKRMEALLELQHELQLQYKTAAEAVLGLRQDVVEKALCEEELQAEVLSEEKAIQAAEAMLKVESAAESTVPLPLLAEATPEAERLKELCRRERLQIQEAAVEADRRRRHFEEQRALAASAAAKASEEVSRAEAERCQVRLAEEASARAEAALVSARRRQRNRDEARAEELAATDWASHVDEEMRAKESLKNCEEKLKEEALESERLRRETLRVEGAHWELQKRFSPSLKRIDELRHRRATLETETQRVGAYPERAVQATQNRVVQVEGQVSDIFGQLEQVAAEEQQHKAEALVYASQAAAAAKLGAEAAEHEAAAELRLEAVQAQEKWQEIAHRDEHHAWRNQVQELQEQQHRSRRARAAAEASQLEVEAALRRDAQRHKVAELNASLQDAESRCAAAQRNGNGGTGSGPRQKEKVLLTELAAIRSQEATLLEEMEALRQAADASAPGPEPTEPIVAQKPRAVAPAGELQRLHAQLRRAREQKEVLKQEVAVGEREEQLLRKELEEVEQQLRLSRDDAERKRGYIATLQLHCGEASQGGPEQLEAQVERQAELSKGIAKVRQSIASKDVQLKVLRTEATEAKRRREAQRDAEAADARRCAADLARTKALRSELRRKEQALQELWAQSEVMESRLEESYSAGDKTCRLPAMVDRTLWGADPSFCLEDIHKADFIALRVDTSEDIFNVRPHGPMSLKDHFRTRVRRLQRAPEQRLPQRLGVCCAVWNAADRCFELTSYDLGLWPGNPLHMPAHVRSYIHKKASAKERADGRWEEYMSSTIVAILKALREVRVPIVVYDGLPDLLQLYDKFIADVPTDLGIFSDAWLRHFPAVFDIKWMALQDPPGDLPVPPGLASWRSGTDPSGQGVAALWWALRCSPALPGRGVLRLRFREHGPAPHWKAGSELDFALKKKGLGGLGTEGYLARMAMMVAETFLLLNDYRLPPLPKEGIQLKQAVKESRRELLKRFSEPTASTTAPGSGAPTLEPVSPARSCRGAATVQMAQDNDGGTSLKRKRSQTVDTDEDEEEEPRKLRRAPNLRDVRAIETAVDVLARRLVSQRTRHEIDEENGSAMHILQQCAFHCRHFRNRISAPGTSEGCIELDAAVVARALEEYENLEDL</sequence>
<comment type="similarity">
    <text evidence="2">Belongs to the CAF1 family.</text>
</comment>
<keyword evidence="8" id="KW-0175">Coiled coil</keyword>
<feature type="domain" description="PLD phosphodiesterase" evidence="11">
    <location>
        <begin position="528"/>
        <end position="555"/>
    </location>
</feature>
<evidence type="ECO:0000313" key="12">
    <source>
        <dbReference type="EMBL" id="CAE7933265.1"/>
    </source>
</evidence>
<feature type="compositionally biased region" description="Low complexity" evidence="9">
    <location>
        <begin position="1316"/>
        <end position="1328"/>
    </location>
</feature>
<dbReference type="Pfam" id="PF04857">
    <property type="entry name" value="CAF1"/>
    <property type="match status" value="1"/>
</dbReference>
<feature type="transmembrane region" description="Helical" evidence="10">
    <location>
        <begin position="126"/>
        <end position="154"/>
    </location>
</feature>
<feature type="region of interest" description="Disordered" evidence="9">
    <location>
        <begin position="1314"/>
        <end position="1340"/>
    </location>
</feature>
<keyword evidence="4" id="KW-0677">Repeat</keyword>
<dbReference type="EC" id="3.1.4.4" evidence="3"/>
<evidence type="ECO:0000256" key="7">
    <source>
        <dbReference type="ARBA" id="ARBA00023098"/>
    </source>
</evidence>
<keyword evidence="6" id="KW-0442">Lipid degradation</keyword>
<name>A0A813C199_9DINO</name>
<evidence type="ECO:0000313" key="13">
    <source>
        <dbReference type="Proteomes" id="UP000601435"/>
    </source>
</evidence>
<dbReference type="GO" id="GO:0004630">
    <property type="term" value="F:phospholipase D activity"/>
    <property type="evidence" value="ECO:0007669"/>
    <property type="project" value="UniProtKB-EC"/>
</dbReference>
<dbReference type="SUPFAM" id="SSF56024">
    <property type="entry name" value="Phospholipase D/nuclease"/>
    <property type="match status" value="2"/>
</dbReference>
<dbReference type="GO" id="GO:0009395">
    <property type="term" value="P:phospholipid catabolic process"/>
    <property type="evidence" value="ECO:0007669"/>
    <property type="project" value="TreeGrafter"/>
</dbReference>
<evidence type="ECO:0000256" key="10">
    <source>
        <dbReference type="SAM" id="Phobius"/>
    </source>
</evidence>
<evidence type="ECO:0000256" key="3">
    <source>
        <dbReference type="ARBA" id="ARBA00012027"/>
    </source>
</evidence>
<dbReference type="PANTHER" id="PTHR18896:SF76">
    <property type="entry name" value="PHOSPHOLIPASE"/>
    <property type="match status" value="1"/>
</dbReference>
<evidence type="ECO:0000256" key="5">
    <source>
        <dbReference type="ARBA" id="ARBA00022801"/>
    </source>
</evidence>
<dbReference type="PROSITE" id="PS50035">
    <property type="entry name" value="PLD"/>
    <property type="match status" value="2"/>
</dbReference>
<feature type="transmembrane region" description="Helical" evidence="10">
    <location>
        <begin position="184"/>
        <end position="204"/>
    </location>
</feature>
<dbReference type="EMBL" id="CAJNJA010082697">
    <property type="protein sequence ID" value="CAE7933265.1"/>
    <property type="molecule type" value="Genomic_DNA"/>
</dbReference>
<evidence type="ECO:0000256" key="8">
    <source>
        <dbReference type="SAM" id="Coils"/>
    </source>
</evidence>
<keyword evidence="7" id="KW-0443">Lipid metabolism</keyword>
<keyword evidence="10" id="KW-1133">Transmembrane helix</keyword>
<feature type="coiled-coil region" evidence="8">
    <location>
        <begin position="2046"/>
        <end position="2117"/>
    </location>
</feature>
<dbReference type="CDD" id="cd09141">
    <property type="entry name" value="PLDc_vPLD1_2_yPLD_like_2"/>
    <property type="match status" value="1"/>
</dbReference>
<feature type="region of interest" description="Disordered" evidence="9">
    <location>
        <begin position="1501"/>
        <end position="1526"/>
    </location>
</feature>
<evidence type="ECO:0000256" key="2">
    <source>
        <dbReference type="ARBA" id="ARBA00008372"/>
    </source>
</evidence>
<dbReference type="InterPro" id="IPR025202">
    <property type="entry name" value="PLD-like_dom"/>
</dbReference>
<evidence type="ECO:0000259" key="11">
    <source>
        <dbReference type="PROSITE" id="PS50035"/>
    </source>
</evidence>
<keyword evidence="5" id="KW-0378">Hydrolase</keyword>
<dbReference type="InterPro" id="IPR006941">
    <property type="entry name" value="RNase_CAF1"/>
</dbReference>
<feature type="coiled-coil region" evidence="8">
    <location>
        <begin position="2479"/>
        <end position="2531"/>
    </location>
</feature>
<dbReference type="Pfam" id="PF00614">
    <property type="entry name" value="PLDc"/>
    <property type="match status" value="1"/>
</dbReference>
<feature type="compositionally biased region" description="Low complexity" evidence="9">
    <location>
        <begin position="1171"/>
        <end position="1184"/>
    </location>
</feature>
<evidence type="ECO:0000256" key="4">
    <source>
        <dbReference type="ARBA" id="ARBA00022737"/>
    </source>
</evidence>
<dbReference type="InterPro" id="IPR036397">
    <property type="entry name" value="RNaseH_sf"/>
</dbReference>
<dbReference type="InterPro" id="IPR001736">
    <property type="entry name" value="PLipase_D/transphosphatidylase"/>
</dbReference>
<evidence type="ECO:0000256" key="1">
    <source>
        <dbReference type="ARBA" id="ARBA00000798"/>
    </source>
</evidence>
<keyword evidence="10" id="KW-0472">Membrane</keyword>
<reference evidence="12" key="1">
    <citation type="submission" date="2021-02" db="EMBL/GenBank/DDBJ databases">
        <authorList>
            <person name="Dougan E. K."/>
            <person name="Rhodes N."/>
            <person name="Thang M."/>
            <person name="Chan C."/>
        </authorList>
    </citation>
    <scope>NUCLEOTIDE SEQUENCE</scope>
</reference>
<keyword evidence="13" id="KW-1185">Reference proteome</keyword>
<evidence type="ECO:0000256" key="6">
    <source>
        <dbReference type="ARBA" id="ARBA00022963"/>
    </source>
</evidence>
<proteinExistence type="inferred from homology"/>
<comment type="caution">
    <text evidence="12">The sequence shown here is derived from an EMBL/GenBank/DDBJ whole genome shotgun (WGS) entry which is preliminary data.</text>
</comment>
<gene>
    <name evidence="12" type="primary">PLD2</name>
    <name evidence="12" type="ORF">SNEC2469_LOCUS32564</name>
</gene>
<dbReference type="GO" id="GO:0003676">
    <property type="term" value="F:nucleic acid binding"/>
    <property type="evidence" value="ECO:0007669"/>
    <property type="project" value="InterPro"/>
</dbReference>
<feature type="coiled-coil region" evidence="8">
    <location>
        <begin position="2377"/>
        <end position="2429"/>
    </location>
</feature>